<gene>
    <name evidence="7" type="ORF">BJY17_001756</name>
</gene>
<dbReference type="InterPro" id="IPR046531">
    <property type="entry name" value="DUF6596"/>
</dbReference>
<dbReference type="InterPro" id="IPR013324">
    <property type="entry name" value="RNA_pol_sigma_r3/r4-like"/>
</dbReference>
<protein>
    <submittedName>
        <fullName evidence="7">RNA polymerase sigma factor (Sigma-70 family)</fullName>
    </submittedName>
</protein>
<dbReference type="SUPFAM" id="SSF88946">
    <property type="entry name" value="Sigma2 domain of RNA polymerase sigma factors"/>
    <property type="match status" value="1"/>
</dbReference>
<dbReference type="EMBL" id="JACCFI010000001">
    <property type="protein sequence ID" value="NYG21009.1"/>
    <property type="molecule type" value="Genomic_DNA"/>
</dbReference>
<dbReference type="InterPro" id="IPR013325">
    <property type="entry name" value="RNA_pol_sigma_r2"/>
</dbReference>
<feature type="domain" description="RNA polymerase sigma factor 70 region 4 type 2" evidence="5">
    <location>
        <begin position="75"/>
        <end position="123"/>
    </location>
</feature>
<evidence type="ECO:0000256" key="1">
    <source>
        <dbReference type="ARBA" id="ARBA00010641"/>
    </source>
</evidence>
<sequence length="370" mass="40590">MQEALLAAHRQWPEGGVPDDTFAWLLTAARRRMIDRIRSDHHRRERERDYVELRHPLADAAVVQTDDSVQLLRLCCHPELTRSAQVALTLRAVAGLSTAQIAHAYLLPEATVAQRISRAKARIRAAGAGFPPPLGPGDRLDPVLDVVYVMFTEGHTSSAGDDANDIRLSDEAIRLARLLQRELPEHVEVAGLLALMMLTDARRAARTDANGALIPLDEQDRSLWDRDAIRDATEILDDALTRGVAGPYSMQAAIAALHDEAPSTETTDWPQILVLFRMLEHATGNPIATLNRAVAEAMVHGPDAGLATVDALADSRGIPDGKRLASVRAHLLERAGRSAEAIDEYRSAARMTLSIPERDYLLARARRLEG</sequence>
<proteinExistence type="inferred from homology"/>
<dbReference type="PANTHER" id="PTHR47756:SF2">
    <property type="entry name" value="BLL6612 PROTEIN"/>
    <property type="match status" value="1"/>
</dbReference>
<evidence type="ECO:0000256" key="3">
    <source>
        <dbReference type="ARBA" id="ARBA00023082"/>
    </source>
</evidence>
<evidence type="ECO:0000256" key="4">
    <source>
        <dbReference type="ARBA" id="ARBA00023163"/>
    </source>
</evidence>
<dbReference type="InterPro" id="IPR013249">
    <property type="entry name" value="RNA_pol_sigma70_r4_t2"/>
</dbReference>
<accession>A0A852WSS6</accession>
<comment type="caution">
    <text evidence="7">The sequence shown here is derived from an EMBL/GenBank/DDBJ whole genome shotgun (WGS) entry which is preliminary data.</text>
</comment>
<dbReference type="GO" id="GO:0003677">
    <property type="term" value="F:DNA binding"/>
    <property type="evidence" value="ECO:0007669"/>
    <property type="project" value="InterPro"/>
</dbReference>
<keyword evidence="3" id="KW-0731">Sigma factor</keyword>
<comment type="similarity">
    <text evidence="1">Belongs to the sigma-70 factor family. ECF subfamily.</text>
</comment>
<dbReference type="GO" id="GO:0006352">
    <property type="term" value="P:DNA-templated transcription initiation"/>
    <property type="evidence" value="ECO:0007669"/>
    <property type="project" value="InterPro"/>
</dbReference>
<dbReference type="PANTHER" id="PTHR47756">
    <property type="entry name" value="BLL6612 PROTEIN-RELATED"/>
    <property type="match status" value="1"/>
</dbReference>
<dbReference type="GO" id="GO:0016987">
    <property type="term" value="F:sigma factor activity"/>
    <property type="evidence" value="ECO:0007669"/>
    <property type="project" value="UniProtKB-KW"/>
</dbReference>
<evidence type="ECO:0000313" key="8">
    <source>
        <dbReference type="Proteomes" id="UP000549066"/>
    </source>
</evidence>
<dbReference type="Gene3D" id="1.10.10.10">
    <property type="entry name" value="Winged helix-like DNA-binding domain superfamily/Winged helix DNA-binding domain"/>
    <property type="match status" value="1"/>
</dbReference>
<dbReference type="Pfam" id="PF20239">
    <property type="entry name" value="DUF6596"/>
    <property type="match status" value="1"/>
</dbReference>
<evidence type="ECO:0000256" key="2">
    <source>
        <dbReference type="ARBA" id="ARBA00023015"/>
    </source>
</evidence>
<reference evidence="7 8" key="1">
    <citation type="submission" date="2020-07" db="EMBL/GenBank/DDBJ databases">
        <title>Sequencing the genomes of 1000 actinobacteria strains.</title>
        <authorList>
            <person name="Klenk H.-P."/>
        </authorList>
    </citation>
    <scope>NUCLEOTIDE SEQUENCE [LARGE SCALE GENOMIC DNA]</scope>
    <source>
        <strain evidence="7 8">DSM 8598</strain>
    </source>
</reference>
<evidence type="ECO:0000259" key="6">
    <source>
        <dbReference type="Pfam" id="PF20239"/>
    </source>
</evidence>
<organism evidence="7 8">
    <name type="scientific">Agromyces hippuratus</name>
    <dbReference type="NCBI Taxonomy" id="286438"/>
    <lineage>
        <taxon>Bacteria</taxon>
        <taxon>Bacillati</taxon>
        <taxon>Actinomycetota</taxon>
        <taxon>Actinomycetes</taxon>
        <taxon>Micrococcales</taxon>
        <taxon>Microbacteriaceae</taxon>
        <taxon>Agromyces</taxon>
    </lineage>
</organism>
<dbReference type="Pfam" id="PF08281">
    <property type="entry name" value="Sigma70_r4_2"/>
    <property type="match status" value="1"/>
</dbReference>
<keyword evidence="2" id="KW-0805">Transcription regulation</keyword>
<evidence type="ECO:0000259" key="5">
    <source>
        <dbReference type="Pfam" id="PF08281"/>
    </source>
</evidence>
<dbReference type="Gene3D" id="1.10.1740.10">
    <property type="match status" value="1"/>
</dbReference>
<dbReference type="SUPFAM" id="SSF88659">
    <property type="entry name" value="Sigma3 and sigma4 domains of RNA polymerase sigma factors"/>
    <property type="match status" value="1"/>
</dbReference>
<dbReference type="AlphaFoldDB" id="A0A852WSS6"/>
<keyword evidence="4" id="KW-0804">Transcription</keyword>
<dbReference type="Proteomes" id="UP000549066">
    <property type="component" value="Unassembled WGS sequence"/>
</dbReference>
<keyword evidence="8" id="KW-1185">Reference proteome</keyword>
<name>A0A852WSS6_9MICO</name>
<dbReference type="InterPro" id="IPR036388">
    <property type="entry name" value="WH-like_DNA-bd_sf"/>
</dbReference>
<feature type="domain" description="DUF6596" evidence="6">
    <location>
        <begin position="139"/>
        <end position="239"/>
    </location>
</feature>
<evidence type="ECO:0000313" key="7">
    <source>
        <dbReference type="EMBL" id="NYG21009.1"/>
    </source>
</evidence>